<keyword evidence="3" id="KW-1185">Reference proteome</keyword>
<gene>
    <name evidence="2" type="ORF">RM544_13140</name>
</gene>
<evidence type="ECO:0000256" key="1">
    <source>
        <dbReference type="SAM" id="SignalP"/>
    </source>
</evidence>
<sequence>MYKHYFLAALALSLLSNTGHATAKQSSEVDSFCKSIIDTEIRRGAKAFTESMVQRMTKRVMKKHKVTTTEQAKRCIIMQLIEHKVPFED</sequence>
<protein>
    <submittedName>
        <fullName evidence="2">Uncharacterized protein</fullName>
    </submittedName>
</protein>
<evidence type="ECO:0000313" key="3">
    <source>
        <dbReference type="Proteomes" id="UP001249020"/>
    </source>
</evidence>
<keyword evidence="1" id="KW-0732">Signal</keyword>
<comment type="caution">
    <text evidence="2">The sequence shown here is derived from an EMBL/GenBank/DDBJ whole genome shotgun (WGS) entry which is preliminary data.</text>
</comment>
<dbReference type="Proteomes" id="UP001249020">
    <property type="component" value="Unassembled WGS sequence"/>
</dbReference>
<dbReference type="RefSeq" id="WP_311362256.1">
    <property type="nucleotide sequence ID" value="NZ_JAVRIE010000005.1"/>
</dbReference>
<feature type="chain" id="PRO_5043578020" evidence="1">
    <location>
        <begin position="22"/>
        <end position="89"/>
    </location>
</feature>
<reference evidence="2 3" key="1">
    <citation type="submission" date="2023-09" db="EMBL/GenBank/DDBJ databases">
        <authorList>
            <person name="Rey-Velasco X."/>
        </authorList>
    </citation>
    <scope>NUCLEOTIDE SEQUENCE [LARGE SCALE GENOMIC DNA]</scope>
    <source>
        <strain evidence="2 3">W409</strain>
    </source>
</reference>
<evidence type="ECO:0000313" key="2">
    <source>
        <dbReference type="EMBL" id="MDT0583487.1"/>
    </source>
</evidence>
<name>A0AAW8R2S6_9ALTE</name>
<proteinExistence type="predicted"/>
<feature type="signal peptide" evidence="1">
    <location>
        <begin position="1"/>
        <end position="21"/>
    </location>
</feature>
<dbReference type="AlphaFoldDB" id="A0AAW8R2S6"/>
<dbReference type="EMBL" id="JAVRIE010000005">
    <property type="protein sequence ID" value="MDT0583487.1"/>
    <property type="molecule type" value="Genomic_DNA"/>
</dbReference>
<organism evidence="2 3">
    <name type="scientific">Brumicola blandensis</name>
    <dbReference type="NCBI Taxonomy" id="3075611"/>
    <lineage>
        <taxon>Bacteria</taxon>
        <taxon>Pseudomonadati</taxon>
        <taxon>Pseudomonadota</taxon>
        <taxon>Gammaproteobacteria</taxon>
        <taxon>Alteromonadales</taxon>
        <taxon>Alteromonadaceae</taxon>
        <taxon>Brumicola</taxon>
    </lineage>
</organism>
<accession>A0AAW8R2S6</accession>